<dbReference type="Gene3D" id="3.60.21.10">
    <property type="match status" value="1"/>
</dbReference>
<dbReference type="InterPro" id="IPR029052">
    <property type="entry name" value="Metallo-depent_PP-like"/>
</dbReference>
<sequence>MTGSGSARIAELVGDKPGGSTKLAFVSDLHLFNSRCDYERHEVAIRYAIEQSDVCVWGGDLFDFHWSCAGDARVSQKLAIAWLDNWRVQFPDKTFVYLMGNHDAQPSFQSALEAWAAAESRGPVAKNPVPSQTGLVTETPPPAQVLSASKGAIHVGLDAIRIGDCVLTHGDVIEPFKGRFSRPVTLASYRERWQHERMGNTRPPMVRNQLYDAAVTARLHLVAAGVAHRHHSVCMRLLRWVEEQPSWFGADVQRVVFGHTHRRLEGAQIAGAQFYNGGATVRHVRFSPVSLVV</sequence>
<protein>
    <submittedName>
        <fullName evidence="2">Calcineurin-like phosphoesterase</fullName>
    </submittedName>
</protein>
<dbReference type="InterPro" id="IPR004843">
    <property type="entry name" value="Calcineurin-like_PHP"/>
</dbReference>
<accession>A0ABY1QI11</accession>
<dbReference type="SUPFAM" id="SSF56300">
    <property type="entry name" value="Metallo-dependent phosphatases"/>
    <property type="match status" value="1"/>
</dbReference>
<evidence type="ECO:0000313" key="3">
    <source>
        <dbReference type="Proteomes" id="UP001158067"/>
    </source>
</evidence>
<feature type="domain" description="Calcineurin-like phosphoesterase" evidence="1">
    <location>
        <begin position="22"/>
        <end position="262"/>
    </location>
</feature>
<name>A0ABY1QI11_9BACT</name>
<evidence type="ECO:0000259" key="1">
    <source>
        <dbReference type="Pfam" id="PF00149"/>
    </source>
</evidence>
<dbReference type="Pfam" id="PF00149">
    <property type="entry name" value="Metallophos"/>
    <property type="match status" value="1"/>
</dbReference>
<evidence type="ECO:0000313" key="2">
    <source>
        <dbReference type="EMBL" id="SMP71516.1"/>
    </source>
</evidence>
<proteinExistence type="predicted"/>
<dbReference type="Proteomes" id="UP001158067">
    <property type="component" value="Unassembled WGS sequence"/>
</dbReference>
<reference evidence="2 3" key="1">
    <citation type="submission" date="2017-05" db="EMBL/GenBank/DDBJ databases">
        <authorList>
            <person name="Varghese N."/>
            <person name="Submissions S."/>
        </authorList>
    </citation>
    <scope>NUCLEOTIDE SEQUENCE [LARGE SCALE GENOMIC DNA]</scope>
    <source>
        <strain evidence="2 3">DSM 25457</strain>
    </source>
</reference>
<gene>
    <name evidence="2" type="ORF">SAMN06265222_11464</name>
</gene>
<comment type="caution">
    <text evidence="2">The sequence shown here is derived from an EMBL/GenBank/DDBJ whole genome shotgun (WGS) entry which is preliminary data.</text>
</comment>
<dbReference type="CDD" id="cd00838">
    <property type="entry name" value="MPP_superfamily"/>
    <property type="match status" value="1"/>
</dbReference>
<dbReference type="RefSeq" id="WP_283434456.1">
    <property type="nucleotide sequence ID" value="NZ_FXUG01000014.1"/>
</dbReference>
<keyword evidence="3" id="KW-1185">Reference proteome</keyword>
<organism evidence="2 3">
    <name type="scientific">Neorhodopirellula lusitana</name>
    <dbReference type="NCBI Taxonomy" id="445327"/>
    <lineage>
        <taxon>Bacteria</taxon>
        <taxon>Pseudomonadati</taxon>
        <taxon>Planctomycetota</taxon>
        <taxon>Planctomycetia</taxon>
        <taxon>Pirellulales</taxon>
        <taxon>Pirellulaceae</taxon>
        <taxon>Neorhodopirellula</taxon>
    </lineage>
</organism>
<dbReference type="EMBL" id="FXUG01000014">
    <property type="protein sequence ID" value="SMP71516.1"/>
    <property type="molecule type" value="Genomic_DNA"/>
</dbReference>